<dbReference type="AlphaFoldDB" id="D1ATG7"/>
<accession>D1ATG7</accession>
<keyword evidence="10 13" id="KW-0742">SOS response</keyword>
<dbReference type="GO" id="GO:0009381">
    <property type="term" value="F:excinuclease ABC activity"/>
    <property type="evidence" value="ECO:0007669"/>
    <property type="project" value="UniProtKB-UniRule"/>
</dbReference>
<dbReference type="EMBL" id="CP001759">
    <property type="protein sequence ID" value="ACZ48845.1"/>
    <property type="molecule type" value="Genomic_DNA"/>
</dbReference>
<dbReference type="Proteomes" id="UP000000630">
    <property type="component" value="Chromosome"/>
</dbReference>
<feature type="domain" description="Helicase C-terminal" evidence="17">
    <location>
        <begin position="427"/>
        <end position="591"/>
    </location>
</feature>
<comment type="function">
    <text evidence="13">The UvrABC repair system catalyzes the recognition and processing of DNA lesions. A damage recognition complex composed of 2 UvrA and 2 UvrB subunits scans DNA for abnormalities. Upon binding of the UvrA(2)B(2) complex to a putative damaged site, the DNA wraps around one UvrB monomer. DNA wrap is dependent on ATP binding by UvrB and probably causes local melting of the DNA helix, facilitating insertion of UvrB beta-hairpin between the DNA strands. Then UvrB probes one DNA strand for the presence of a lesion. If a lesion is found the UvrA subunits dissociate and the UvrB-DNA preincision complex is formed. This complex is subsequently bound by UvrC and the second UvrB is released. If no lesion is found, the DNA wraps around the other UvrB subunit that will check the other stand for damage.</text>
</comment>
<evidence type="ECO:0000259" key="16">
    <source>
        <dbReference type="PROSITE" id="PS51192"/>
    </source>
</evidence>
<dbReference type="PROSITE" id="PS51194">
    <property type="entry name" value="HELICASE_CTER"/>
    <property type="match status" value="1"/>
</dbReference>
<dbReference type="GO" id="GO:0009380">
    <property type="term" value="C:excinuclease repair complex"/>
    <property type="evidence" value="ECO:0007669"/>
    <property type="project" value="InterPro"/>
</dbReference>
<evidence type="ECO:0000259" key="15">
    <source>
        <dbReference type="PROSITE" id="PS50151"/>
    </source>
</evidence>
<evidence type="ECO:0000256" key="10">
    <source>
        <dbReference type="ARBA" id="ARBA00023236"/>
    </source>
</evidence>
<dbReference type="InterPro" id="IPR001943">
    <property type="entry name" value="UVR_dom"/>
</dbReference>
<evidence type="ECO:0000256" key="2">
    <source>
        <dbReference type="ARBA" id="ARBA00008533"/>
    </source>
</evidence>
<evidence type="ECO:0000256" key="5">
    <source>
        <dbReference type="ARBA" id="ARBA00022763"/>
    </source>
</evidence>
<keyword evidence="3 13" id="KW-0963">Cytoplasm</keyword>
<dbReference type="Gene3D" id="4.10.860.10">
    <property type="entry name" value="UVR domain"/>
    <property type="match status" value="1"/>
</dbReference>
<comment type="similarity">
    <text evidence="2 13 14">Belongs to the UvrB family.</text>
</comment>
<dbReference type="Pfam" id="PF00271">
    <property type="entry name" value="Helicase_C"/>
    <property type="match status" value="1"/>
</dbReference>
<dbReference type="CDD" id="cd17916">
    <property type="entry name" value="DEXHc_UvrB"/>
    <property type="match status" value="1"/>
</dbReference>
<dbReference type="Pfam" id="PF17757">
    <property type="entry name" value="UvrB_inter"/>
    <property type="match status" value="1"/>
</dbReference>
<dbReference type="HOGENOM" id="CLU_009621_2_1_5"/>
<dbReference type="HAMAP" id="MF_00204">
    <property type="entry name" value="UvrB"/>
    <property type="match status" value="1"/>
</dbReference>
<evidence type="ECO:0000256" key="4">
    <source>
        <dbReference type="ARBA" id="ARBA00022741"/>
    </source>
</evidence>
<dbReference type="GO" id="GO:0016887">
    <property type="term" value="F:ATP hydrolysis activity"/>
    <property type="evidence" value="ECO:0007669"/>
    <property type="project" value="InterPro"/>
</dbReference>
<dbReference type="SMART" id="SM00487">
    <property type="entry name" value="DEXDc"/>
    <property type="match status" value="1"/>
</dbReference>
<evidence type="ECO:0000259" key="17">
    <source>
        <dbReference type="PROSITE" id="PS51194"/>
    </source>
</evidence>
<dbReference type="CDD" id="cd18790">
    <property type="entry name" value="SF2_C_UvrB"/>
    <property type="match status" value="1"/>
</dbReference>
<dbReference type="PANTHER" id="PTHR24029:SF0">
    <property type="entry name" value="UVRABC SYSTEM PROTEIN B"/>
    <property type="match status" value="1"/>
</dbReference>
<dbReference type="InterPro" id="IPR014001">
    <property type="entry name" value="Helicase_ATP-bd"/>
</dbReference>
<dbReference type="NCBIfam" id="TIGR00631">
    <property type="entry name" value="uvrb"/>
    <property type="match status" value="1"/>
</dbReference>
<keyword evidence="5 13" id="KW-0227">DNA damage</keyword>
<dbReference type="eggNOG" id="COG0556">
    <property type="taxonomic scope" value="Bacteria"/>
</dbReference>
<dbReference type="InterPro" id="IPR027417">
    <property type="entry name" value="P-loop_NTPase"/>
</dbReference>
<dbReference type="RefSeq" id="WP_012880328.1">
    <property type="nucleotide sequence ID" value="NC_013532.1"/>
</dbReference>
<dbReference type="InterPro" id="IPR006935">
    <property type="entry name" value="Helicase/UvrB_N"/>
</dbReference>
<dbReference type="Pfam" id="PF12344">
    <property type="entry name" value="UvrB"/>
    <property type="match status" value="1"/>
</dbReference>
<evidence type="ECO:0000256" key="14">
    <source>
        <dbReference type="RuleBase" id="RU003587"/>
    </source>
</evidence>
<keyword evidence="4 13" id="KW-0547">Nucleotide-binding</keyword>
<feature type="short sequence motif" description="Beta-hairpin" evidence="13">
    <location>
        <begin position="91"/>
        <end position="114"/>
    </location>
</feature>
<evidence type="ECO:0000256" key="3">
    <source>
        <dbReference type="ARBA" id="ARBA00022490"/>
    </source>
</evidence>
<dbReference type="Gene3D" id="3.40.50.300">
    <property type="entry name" value="P-loop containing nucleotide triphosphate hydrolases"/>
    <property type="match status" value="3"/>
</dbReference>
<feature type="domain" description="UVR" evidence="15">
    <location>
        <begin position="616"/>
        <end position="651"/>
    </location>
</feature>
<evidence type="ECO:0000256" key="1">
    <source>
        <dbReference type="ARBA" id="ARBA00004496"/>
    </source>
</evidence>
<organism evidence="18 19">
    <name type="scientific">Anaplasma centrale (strain Israel)</name>
    <name type="common">Anaplasma marginale subsp. centrale (strain Israel)</name>
    <dbReference type="NCBI Taxonomy" id="574556"/>
    <lineage>
        <taxon>Bacteria</taxon>
        <taxon>Pseudomonadati</taxon>
        <taxon>Pseudomonadota</taxon>
        <taxon>Alphaproteobacteria</taxon>
        <taxon>Rickettsiales</taxon>
        <taxon>Anaplasmataceae</taxon>
        <taxon>Anaplasma</taxon>
    </lineage>
</organism>
<evidence type="ECO:0000256" key="11">
    <source>
        <dbReference type="ARBA" id="ARBA00026033"/>
    </source>
</evidence>
<dbReference type="Pfam" id="PF04851">
    <property type="entry name" value="ResIII"/>
    <property type="match status" value="1"/>
</dbReference>
<dbReference type="SUPFAM" id="SSF52540">
    <property type="entry name" value="P-loop containing nucleoside triphosphate hydrolases"/>
    <property type="match status" value="2"/>
</dbReference>
<dbReference type="PANTHER" id="PTHR24029">
    <property type="entry name" value="UVRABC SYSTEM PROTEIN B"/>
    <property type="match status" value="1"/>
</dbReference>
<feature type="domain" description="Helicase ATP-binding" evidence="16">
    <location>
        <begin position="25"/>
        <end position="164"/>
    </location>
</feature>
<evidence type="ECO:0000313" key="19">
    <source>
        <dbReference type="Proteomes" id="UP000000630"/>
    </source>
</evidence>
<dbReference type="PROSITE" id="PS50151">
    <property type="entry name" value="UVR"/>
    <property type="match status" value="1"/>
</dbReference>
<keyword evidence="9 13" id="KW-0234">DNA repair</keyword>
<dbReference type="InterPro" id="IPR001650">
    <property type="entry name" value="Helicase_C-like"/>
</dbReference>
<dbReference type="InterPro" id="IPR024759">
    <property type="entry name" value="UvrB_YAD/RRR_dom"/>
</dbReference>
<feature type="binding site" evidence="13">
    <location>
        <begin position="38"/>
        <end position="45"/>
    </location>
    <ligand>
        <name>ATP</name>
        <dbReference type="ChEBI" id="CHEBI:30616"/>
    </ligand>
</feature>
<dbReference type="GO" id="GO:0005524">
    <property type="term" value="F:ATP binding"/>
    <property type="evidence" value="ECO:0007669"/>
    <property type="project" value="UniProtKB-UniRule"/>
</dbReference>
<dbReference type="GO" id="GO:0003677">
    <property type="term" value="F:DNA binding"/>
    <property type="evidence" value="ECO:0007669"/>
    <property type="project" value="UniProtKB-UniRule"/>
</dbReference>
<sequence>MQRFKISSEFEPSGDQPGAIDVLVRGISHGVKEQTLLGVTGSGKTFTMASVIERTQRPAVIIAHNKTLAAQLHEEMRSFFPENAVEYFVSYYDYYQPEAYIPQSDVYIEKDALINDKIDLLRHSATRSLLERRDVIVVASVSCIYGLGSPELYSEMTIPVVLGMKLDMCQLQEKLVELQYKRSNRHERGSFNVQGDALSVFPSHYEDRVWKISFFGDEVDSIQEVDPKSGVVTLKLDKIKIFPNSHYVTPRPTLLQAISEIEKELDEYAAYFRQCNKVVEAERILERTRFDIEMMRETGTCKGIENYSRYLCGKEAGDPPNTLLDYLPQDAIMFIDESHMTIPQIRAMYNGDRMRKANLINHGFRMPSALDNRPLTFEEWEDRKPVVVYVSATPGQYELKQTGGVAVEQLIRPTGLVDPVCIVKSADGQIHDVMCESRATIARGYRVLITTLTKKMAENLTEYMREMGIKVAYLHSDVKTLERIEIISDLRLGIIDVLVGVNLMREGLDIPECALVGILDADKEGFLRSTTSLIQTIGRAARNVEGRVILYANVVTGSMQTAMEETNRRREIQRRHNKEHGIVPRTVKKPVQTSLSERVGSRKKVSSRADAELPASCGVIELQKEMLLCAENLDFERAAEIRNRIRRLASPS</sequence>
<proteinExistence type="inferred from homology"/>
<dbReference type="PROSITE" id="PS51192">
    <property type="entry name" value="HELICASE_ATP_BIND_1"/>
    <property type="match status" value="1"/>
</dbReference>
<dbReference type="SMART" id="SM00490">
    <property type="entry name" value="HELICc"/>
    <property type="match status" value="1"/>
</dbReference>
<comment type="subcellular location">
    <subcellularLocation>
        <location evidence="1 13 14">Cytoplasm</location>
    </subcellularLocation>
</comment>
<reference evidence="18 19" key="1">
    <citation type="journal article" date="2010" name="J. Bacteriol.">
        <title>Complete genome sequence of Anaplasma marginale subsp. centrale.</title>
        <authorList>
            <person name="Herndon D.R."/>
            <person name="Palmer G.H."/>
            <person name="Shkap V."/>
            <person name="Knowles D.P. Jr."/>
            <person name="Brayton K.A."/>
        </authorList>
    </citation>
    <scope>NUCLEOTIDE SEQUENCE [LARGE SCALE GENOMIC DNA]</scope>
    <source>
        <strain evidence="18 19">Israel</strain>
    </source>
</reference>
<dbReference type="STRING" id="574556.ACIS_00155"/>
<keyword evidence="7 13" id="KW-0067">ATP-binding</keyword>
<evidence type="ECO:0000256" key="9">
    <source>
        <dbReference type="ARBA" id="ARBA00023204"/>
    </source>
</evidence>
<protein>
    <recommendedName>
        <fullName evidence="12 13">UvrABC system protein B</fullName>
        <shortName evidence="13">Protein UvrB</shortName>
    </recommendedName>
    <alternativeName>
        <fullName evidence="13">Excinuclease ABC subunit B</fullName>
    </alternativeName>
</protein>
<keyword evidence="8 13" id="KW-0267">Excision nuclease</keyword>
<dbReference type="InterPro" id="IPR004807">
    <property type="entry name" value="UvrB"/>
</dbReference>
<dbReference type="NCBIfam" id="NF003673">
    <property type="entry name" value="PRK05298.1"/>
    <property type="match status" value="1"/>
</dbReference>
<evidence type="ECO:0000313" key="18">
    <source>
        <dbReference type="EMBL" id="ACZ48845.1"/>
    </source>
</evidence>
<keyword evidence="19" id="KW-1185">Reference proteome</keyword>
<evidence type="ECO:0000256" key="6">
    <source>
        <dbReference type="ARBA" id="ARBA00022769"/>
    </source>
</evidence>
<evidence type="ECO:0000256" key="12">
    <source>
        <dbReference type="ARBA" id="ARBA00029504"/>
    </source>
</evidence>
<comment type="domain">
    <text evidence="13">The beta-hairpin motif is involved in DNA binding.</text>
</comment>
<dbReference type="OrthoDB" id="9806651at2"/>
<dbReference type="Pfam" id="PF02151">
    <property type="entry name" value="UVR"/>
    <property type="match status" value="1"/>
</dbReference>
<evidence type="ECO:0000256" key="13">
    <source>
        <dbReference type="HAMAP-Rule" id="MF_00204"/>
    </source>
</evidence>
<dbReference type="GO" id="GO:0006289">
    <property type="term" value="P:nucleotide-excision repair"/>
    <property type="evidence" value="ECO:0007669"/>
    <property type="project" value="UniProtKB-UniRule"/>
</dbReference>
<keyword evidence="6 13" id="KW-0228">DNA excision</keyword>
<dbReference type="KEGG" id="acn:ACIS_00155"/>
<name>D1ATG7_ANACI</name>
<evidence type="ECO:0000256" key="8">
    <source>
        <dbReference type="ARBA" id="ARBA00022881"/>
    </source>
</evidence>
<dbReference type="SUPFAM" id="SSF46600">
    <property type="entry name" value="C-terminal UvrC-binding domain of UvrB"/>
    <property type="match status" value="1"/>
</dbReference>
<dbReference type="InterPro" id="IPR041471">
    <property type="entry name" value="UvrB_inter"/>
</dbReference>
<comment type="subunit">
    <text evidence="11 13 14">Forms a heterotetramer with UvrA during the search for lesions. Interacts with UvrC in an incision complex.</text>
</comment>
<dbReference type="GO" id="GO:0009432">
    <property type="term" value="P:SOS response"/>
    <property type="evidence" value="ECO:0007669"/>
    <property type="project" value="UniProtKB-UniRule"/>
</dbReference>
<evidence type="ECO:0000256" key="7">
    <source>
        <dbReference type="ARBA" id="ARBA00022840"/>
    </source>
</evidence>
<dbReference type="GO" id="GO:0005737">
    <property type="term" value="C:cytoplasm"/>
    <property type="evidence" value="ECO:0007669"/>
    <property type="project" value="UniProtKB-SubCell"/>
</dbReference>
<gene>
    <name evidence="13 18" type="primary">uvrB</name>
    <name evidence="18" type="ordered locus">ACIS_00155</name>
</gene>
<dbReference type="InterPro" id="IPR036876">
    <property type="entry name" value="UVR_dom_sf"/>
</dbReference>